<feature type="repeat" description="PPR" evidence="3">
    <location>
        <begin position="289"/>
        <end position="323"/>
    </location>
</feature>
<reference evidence="4 5" key="1">
    <citation type="submission" date="2023-12" db="EMBL/GenBank/DDBJ databases">
        <title>A high-quality genome assembly for Dillenia turbinata (Dilleniales).</title>
        <authorList>
            <person name="Chanderbali A."/>
        </authorList>
    </citation>
    <scope>NUCLEOTIDE SEQUENCE [LARGE SCALE GENOMIC DNA]</scope>
    <source>
        <strain evidence="4">LSX21</strain>
        <tissue evidence="4">Leaf</tissue>
    </source>
</reference>
<dbReference type="InterPro" id="IPR002885">
    <property type="entry name" value="PPR_rpt"/>
</dbReference>
<evidence type="ECO:0000256" key="1">
    <source>
        <dbReference type="ARBA" id="ARBA00007626"/>
    </source>
</evidence>
<name>A0AAN8ULE1_9MAGN</name>
<feature type="repeat" description="PPR" evidence="3">
    <location>
        <begin position="394"/>
        <end position="428"/>
    </location>
</feature>
<dbReference type="GO" id="GO:0003872">
    <property type="term" value="F:6-phosphofructokinase activity"/>
    <property type="evidence" value="ECO:0007669"/>
    <property type="project" value="InterPro"/>
</dbReference>
<feature type="repeat" description="PPR" evidence="3">
    <location>
        <begin position="184"/>
        <end position="218"/>
    </location>
</feature>
<feature type="repeat" description="PPR" evidence="3">
    <location>
        <begin position="464"/>
        <end position="498"/>
    </location>
</feature>
<dbReference type="Pfam" id="PF12854">
    <property type="entry name" value="PPR_1"/>
    <property type="match status" value="1"/>
</dbReference>
<dbReference type="Pfam" id="PF13041">
    <property type="entry name" value="PPR_2"/>
    <property type="match status" value="4"/>
</dbReference>
<accession>A0AAN8ULE1</accession>
<dbReference type="SUPFAM" id="SSF53784">
    <property type="entry name" value="Phosphofructokinase"/>
    <property type="match status" value="1"/>
</dbReference>
<comment type="similarity">
    <text evidence="1">Belongs to the PPR family. P subfamily.</text>
</comment>
<dbReference type="Gene3D" id="3.40.50.450">
    <property type="match status" value="1"/>
</dbReference>
<dbReference type="AlphaFoldDB" id="A0AAN8ULE1"/>
<comment type="caution">
    <text evidence="4">The sequence shown here is derived from an EMBL/GenBank/DDBJ whole genome shotgun (WGS) entry which is preliminary data.</text>
</comment>
<dbReference type="PROSITE" id="PS51375">
    <property type="entry name" value="PPR"/>
    <property type="match status" value="10"/>
</dbReference>
<sequence length="1030" mass="115324">MLMRRALRRQLLTHALNLHNNGRSRPPLFLPSKPQFFISDFTQSSNSRWGFTSSSLPPPEWIEPYVDISDLTLTPKNLQPSIWVSKILLLLDGSSTMEPNLSNYCHNMLILLSPNFVTYMLKLDAIREKPDIALRFFYWAGKQDGYKHKIECYVSLIDILSAHGNFNEIRVVTGELREMGFVMTAAAANSLIRSFGLVGTVEELLWVWRKMKENGIEPSLYTYNFLMNALVNSMFIESAERVFEAMEDGKIGPDVVTYNIMIKGYCKAGKTLKAIGKFRDMEVRNVEPDKITYMTLIQACYSEGDFYSCLGLYNEMVEKGLEIPVHAYSLVIGGLCKEGKSAEGYAVFESMIQRGCKSNVAIYTSLMDSFAKNGNVEEAMRLFERMRNEGLEPDEVTYGAIVNGLCKSGRLNEAMGYLDFCKSKGIGVNAMFYSSLIDGLGKAGRVDVAEELFEEMLEKGCARDSYCYNALIDAFAKCGKMDEALGLLKKMEDEGCDQTVYTYTILIDGLFKEHRNEEALKLWDMMIDKGITPTVASFRALSIGLCLSGKVARACKILDELAPMGIIPETAFEDMINVLCKAGRIEQACKLADGIVDRGREIPGRVRTILLNALRKAGNADLAMKLMHSKIGIGYDRMGSIKKRLKTAAVSFLLLQIALAFTKILFQIYDEALSSARSIKRSSKALLVQAQIGRELSLTPSSSSENFFLTLHSSFNHVEFSFVVIEERPTGSTLYGFRGGPAGIMMCKYVELSTDFIYPYGNQGDFDMICSGRDKIETPEQFQQAAVTAVKLDLDGFVVIGGDDSITNACLLAENFRAMLSYSAPAGSLANNTLQDYVDGRLGICFKDQSILLWKLETSIYILIPAAFDMQIYAEMIGNVMIDARSTGKYYHCVVLPELYLNSLIDPKELILGSNFNGLCVSWFSLFKVLLANVLVKHVLVKGQQLIAKLNEILAHGVADEEGQWNRNLEAILVSFLIQQQLLLERDPHGNVQVAKMETEKMPIEMVETEWVKTKQEGPYKRQFKGRSHL</sequence>
<dbReference type="InterPro" id="IPR011990">
    <property type="entry name" value="TPR-like_helical_dom_sf"/>
</dbReference>
<protein>
    <submittedName>
        <fullName evidence="4">Pentatricopeptide repeat</fullName>
    </submittedName>
</protein>
<feature type="repeat" description="PPR" evidence="3">
    <location>
        <begin position="499"/>
        <end position="533"/>
    </location>
</feature>
<evidence type="ECO:0000313" key="5">
    <source>
        <dbReference type="Proteomes" id="UP001370490"/>
    </source>
</evidence>
<keyword evidence="2" id="KW-0677">Repeat</keyword>
<feature type="repeat" description="PPR" evidence="3">
    <location>
        <begin position="359"/>
        <end position="393"/>
    </location>
</feature>
<feature type="repeat" description="PPR" evidence="3">
    <location>
        <begin position="429"/>
        <end position="463"/>
    </location>
</feature>
<feature type="repeat" description="PPR" evidence="3">
    <location>
        <begin position="254"/>
        <end position="288"/>
    </location>
</feature>
<evidence type="ECO:0000256" key="3">
    <source>
        <dbReference type="PROSITE-ProRule" id="PRU00708"/>
    </source>
</evidence>
<dbReference type="NCBIfam" id="TIGR00756">
    <property type="entry name" value="PPR"/>
    <property type="match status" value="9"/>
</dbReference>
<proteinExistence type="inferred from homology"/>
<dbReference type="InterPro" id="IPR035966">
    <property type="entry name" value="PKF_sf"/>
</dbReference>
<dbReference type="EMBL" id="JBAMMX010000022">
    <property type="protein sequence ID" value="KAK6919013.1"/>
    <property type="molecule type" value="Genomic_DNA"/>
</dbReference>
<dbReference type="Pfam" id="PF01535">
    <property type="entry name" value="PPR"/>
    <property type="match status" value="2"/>
</dbReference>
<feature type="repeat" description="PPR" evidence="3">
    <location>
        <begin position="219"/>
        <end position="253"/>
    </location>
</feature>
<organism evidence="4 5">
    <name type="scientific">Dillenia turbinata</name>
    <dbReference type="NCBI Taxonomy" id="194707"/>
    <lineage>
        <taxon>Eukaryota</taxon>
        <taxon>Viridiplantae</taxon>
        <taxon>Streptophyta</taxon>
        <taxon>Embryophyta</taxon>
        <taxon>Tracheophyta</taxon>
        <taxon>Spermatophyta</taxon>
        <taxon>Magnoliopsida</taxon>
        <taxon>eudicotyledons</taxon>
        <taxon>Gunneridae</taxon>
        <taxon>Pentapetalae</taxon>
        <taxon>Dilleniales</taxon>
        <taxon>Dilleniaceae</taxon>
        <taxon>Dillenia</taxon>
    </lineage>
</organism>
<dbReference type="PANTHER" id="PTHR47941">
    <property type="entry name" value="PENTATRICOPEPTIDE REPEAT-CONTAINING PROTEIN 3, MITOCHONDRIAL"/>
    <property type="match status" value="1"/>
</dbReference>
<evidence type="ECO:0000256" key="2">
    <source>
        <dbReference type="ARBA" id="ARBA00022737"/>
    </source>
</evidence>
<gene>
    <name evidence="4" type="ORF">RJ641_017435</name>
</gene>
<feature type="repeat" description="PPR" evidence="3">
    <location>
        <begin position="324"/>
        <end position="358"/>
    </location>
</feature>
<dbReference type="SUPFAM" id="SSF81901">
    <property type="entry name" value="HCP-like"/>
    <property type="match status" value="1"/>
</dbReference>
<keyword evidence="5" id="KW-1185">Reference proteome</keyword>
<evidence type="ECO:0000313" key="4">
    <source>
        <dbReference type="EMBL" id="KAK6919013.1"/>
    </source>
</evidence>
<dbReference type="Gene3D" id="1.25.40.10">
    <property type="entry name" value="Tetratricopeptide repeat domain"/>
    <property type="match status" value="5"/>
</dbReference>
<dbReference type="Proteomes" id="UP001370490">
    <property type="component" value="Unassembled WGS sequence"/>
</dbReference>